<keyword evidence="1" id="KW-1133">Transmembrane helix</keyword>
<protein>
    <submittedName>
        <fullName evidence="2">Uncharacterized protein</fullName>
    </submittedName>
</protein>
<name>A0A6J7X5M6_9CAUD</name>
<proteinExistence type="predicted"/>
<keyword evidence="1" id="KW-0472">Membrane</keyword>
<sequence length="129" mass="14773">MSAITFNDLKDYTDWFVKIASFTVIPAIMWISSINSTTSNQEVKIKMLEDKITSLENQSLSRIKAIEENVLHLTKIMENNSTKLESLTSVLTQQNNLLQETRNDIRAINVKLYNTPNTYPPYLMQNSGN</sequence>
<gene>
    <name evidence="2" type="ORF">UFOVP755_59</name>
</gene>
<evidence type="ECO:0000313" key="2">
    <source>
        <dbReference type="EMBL" id="CAB5226148.1"/>
    </source>
</evidence>
<feature type="transmembrane region" description="Helical" evidence="1">
    <location>
        <begin position="15"/>
        <end position="34"/>
    </location>
</feature>
<keyword evidence="1" id="KW-0812">Transmembrane</keyword>
<evidence type="ECO:0000256" key="1">
    <source>
        <dbReference type="SAM" id="Phobius"/>
    </source>
</evidence>
<reference evidence="2" key="1">
    <citation type="submission" date="2020-05" db="EMBL/GenBank/DDBJ databases">
        <authorList>
            <person name="Chiriac C."/>
            <person name="Salcher M."/>
            <person name="Ghai R."/>
            <person name="Kavagutti S V."/>
        </authorList>
    </citation>
    <scope>NUCLEOTIDE SEQUENCE</scope>
</reference>
<dbReference type="EMBL" id="LR798356">
    <property type="protein sequence ID" value="CAB5226148.1"/>
    <property type="molecule type" value="Genomic_DNA"/>
</dbReference>
<organism evidence="2">
    <name type="scientific">uncultured Caudovirales phage</name>
    <dbReference type="NCBI Taxonomy" id="2100421"/>
    <lineage>
        <taxon>Viruses</taxon>
        <taxon>Duplodnaviria</taxon>
        <taxon>Heunggongvirae</taxon>
        <taxon>Uroviricota</taxon>
        <taxon>Caudoviricetes</taxon>
        <taxon>Peduoviridae</taxon>
        <taxon>Maltschvirus</taxon>
        <taxon>Maltschvirus maltsch</taxon>
    </lineage>
</organism>
<accession>A0A6J7X5M6</accession>